<dbReference type="InterPro" id="IPR001128">
    <property type="entry name" value="Cyt_P450"/>
</dbReference>
<dbReference type="GO" id="GO:0004497">
    <property type="term" value="F:monooxygenase activity"/>
    <property type="evidence" value="ECO:0007669"/>
    <property type="project" value="UniProtKB-KW"/>
</dbReference>
<dbReference type="InterPro" id="IPR017972">
    <property type="entry name" value="Cyt_P450_CS"/>
</dbReference>
<dbReference type="InterPro" id="IPR002401">
    <property type="entry name" value="Cyt_P450_E_grp-I"/>
</dbReference>
<dbReference type="InterPro" id="IPR050479">
    <property type="entry name" value="CYP11_CYP27_families"/>
</dbReference>
<protein>
    <submittedName>
        <fullName evidence="11">Uncharacterized protein</fullName>
    </submittedName>
</protein>
<comment type="similarity">
    <text evidence="2 9">Belongs to the cytochrome P450 family.</text>
</comment>
<evidence type="ECO:0000256" key="9">
    <source>
        <dbReference type="RuleBase" id="RU000461"/>
    </source>
</evidence>
<dbReference type="PROSITE" id="PS00086">
    <property type="entry name" value="CYTOCHROME_P450"/>
    <property type="match status" value="1"/>
</dbReference>
<evidence type="ECO:0000256" key="1">
    <source>
        <dbReference type="ARBA" id="ARBA00001971"/>
    </source>
</evidence>
<evidence type="ECO:0000256" key="6">
    <source>
        <dbReference type="ARBA" id="ARBA00023004"/>
    </source>
</evidence>
<comment type="cofactor">
    <cofactor evidence="1 8">
        <name>heme</name>
        <dbReference type="ChEBI" id="CHEBI:30413"/>
    </cofactor>
</comment>
<dbReference type="Gene3D" id="1.10.630.10">
    <property type="entry name" value="Cytochrome P450"/>
    <property type="match status" value="1"/>
</dbReference>
<dbReference type="InterPro" id="IPR036396">
    <property type="entry name" value="Cyt_P450_sf"/>
</dbReference>
<name>A0AAE1UCX9_9EUCA</name>
<dbReference type="PRINTS" id="PR00385">
    <property type="entry name" value="P450"/>
</dbReference>
<keyword evidence="12" id="KW-1185">Reference proteome</keyword>
<comment type="caution">
    <text evidence="11">The sequence shown here is derived from an EMBL/GenBank/DDBJ whole genome shotgun (WGS) entry which is preliminary data.</text>
</comment>
<sequence length="469" mass="51019">MNRRLLRPGSIAPHNAAFSRVADCLVDRWTSHFPTGTPIPNLEKELYRWAIESLGVMVFGGQLSFLESGGGTGSEGTHKSSKKEGAVGREDNMEEFITAIHGIFKETSAMGTLPPAIVKALKLPVWGRFTESVNRALQLGQELVEAGVRTRLKAGQQESPTTPPPTLLDHLLTSDQLDTDTIVRLLTDLFLAAADTTSHTAIWSLYLLGRHPTEAQRARQEILQVTRGRVEVEAEHLPSLPYLKAVVKEALRLYPVAPFQTRALHHDTMLAGHLVPAGTMAVMSMFTTGRDPTLFPDPHRFSPDRWLRDIEPQQPSINTNSSISSSSSSSPSVCPSSSSNYSLCSSSPTFGPSSPSFPSSNPSFSSSNVSFSSSSSSSFSCPVSSSTTNHNNRLHSHAFIPFGVGVRSCIGRRVAETQLHLLLAKLVARTDLRATNQVDMVMRMVGVTSHPVQLCLHPLQTTTTTKTKT</sequence>
<dbReference type="PANTHER" id="PTHR24279:SF120">
    <property type="entry name" value="CYTOCHROME P450"/>
    <property type="match status" value="1"/>
</dbReference>
<dbReference type="AlphaFoldDB" id="A0AAE1UCX9"/>
<evidence type="ECO:0000256" key="8">
    <source>
        <dbReference type="PIRSR" id="PIRSR602401-1"/>
    </source>
</evidence>
<dbReference type="PANTHER" id="PTHR24279">
    <property type="entry name" value="CYTOCHROME P450"/>
    <property type="match status" value="1"/>
</dbReference>
<gene>
    <name evidence="11" type="ORF">Pmani_014123</name>
</gene>
<keyword evidence="5 9" id="KW-0560">Oxidoreductase</keyword>
<proteinExistence type="inferred from homology"/>
<feature type="region of interest" description="Disordered" evidence="10">
    <location>
        <begin position="69"/>
        <end position="88"/>
    </location>
</feature>
<evidence type="ECO:0000256" key="2">
    <source>
        <dbReference type="ARBA" id="ARBA00010617"/>
    </source>
</evidence>
<dbReference type="GO" id="GO:0005506">
    <property type="term" value="F:iron ion binding"/>
    <property type="evidence" value="ECO:0007669"/>
    <property type="project" value="InterPro"/>
</dbReference>
<evidence type="ECO:0000313" key="11">
    <source>
        <dbReference type="EMBL" id="KAK4314600.1"/>
    </source>
</evidence>
<evidence type="ECO:0000256" key="4">
    <source>
        <dbReference type="ARBA" id="ARBA00022723"/>
    </source>
</evidence>
<evidence type="ECO:0000256" key="3">
    <source>
        <dbReference type="ARBA" id="ARBA00022617"/>
    </source>
</evidence>
<dbReference type="Proteomes" id="UP001292094">
    <property type="component" value="Unassembled WGS sequence"/>
</dbReference>
<dbReference type="GO" id="GO:0020037">
    <property type="term" value="F:heme binding"/>
    <property type="evidence" value="ECO:0007669"/>
    <property type="project" value="InterPro"/>
</dbReference>
<keyword evidence="7 9" id="KW-0503">Monooxygenase</keyword>
<evidence type="ECO:0000256" key="10">
    <source>
        <dbReference type="SAM" id="MobiDB-lite"/>
    </source>
</evidence>
<accession>A0AAE1UCX9</accession>
<evidence type="ECO:0000256" key="5">
    <source>
        <dbReference type="ARBA" id="ARBA00023002"/>
    </source>
</evidence>
<dbReference type="GO" id="GO:0016705">
    <property type="term" value="F:oxidoreductase activity, acting on paired donors, with incorporation or reduction of molecular oxygen"/>
    <property type="evidence" value="ECO:0007669"/>
    <property type="project" value="InterPro"/>
</dbReference>
<keyword evidence="4 8" id="KW-0479">Metal-binding</keyword>
<feature type="compositionally biased region" description="Basic and acidic residues" evidence="10">
    <location>
        <begin position="76"/>
        <end position="88"/>
    </location>
</feature>
<reference evidence="11" key="1">
    <citation type="submission" date="2023-11" db="EMBL/GenBank/DDBJ databases">
        <title>Genome assemblies of two species of porcelain crab, Petrolisthes cinctipes and Petrolisthes manimaculis (Anomura: Porcellanidae).</title>
        <authorList>
            <person name="Angst P."/>
        </authorList>
    </citation>
    <scope>NUCLEOTIDE SEQUENCE</scope>
    <source>
        <strain evidence="11">PB745_02</strain>
        <tissue evidence="11">Gill</tissue>
    </source>
</reference>
<evidence type="ECO:0000256" key="7">
    <source>
        <dbReference type="ARBA" id="ARBA00023033"/>
    </source>
</evidence>
<organism evidence="11 12">
    <name type="scientific">Petrolisthes manimaculis</name>
    <dbReference type="NCBI Taxonomy" id="1843537"/>
    <lineage>
        <taxon>Eukaryota</taxon>
        <taxon>Metazoa</taxon>
        <taxon>Ecdysozoa</taxon>
        <taxon>Arthropoda</taxon>
        <taxon>Crustacea</taxon>
        <taxon>Multicrustacea</taxon>
        <taxon>Malacostraca</taxon>
        <taxon>Eumalacostraca</taxon>
        <taxon>Eucarida</taxon>
        <taxon>Decapoda</taxon>
        <taxon>Pleocyemata</taxon>
        <taxon>Anomura</taxon>
        <taxon>Galatheoidea</taxon>
        <taxon>Porcellanidae</taxon>
        <taxon>Petrolisthes</taxon>
    </lineage>
</organism>
<evidence type="ECO:0000313" key="12">
    <source>
        <dbReference type="Proteomes" id="UP001292094"/>
    </source>
</evidence>
<keyword evidence="3 8" id="KW-0349">Heme</keyword>
<feature type="binding site" description="axial binding residue" evidence="8">
    <location>
        <position position="409"/>
    </location>
    <ligand>
        <name>heme</name>
        <dbReference type="ChEBI" id="CHEBI:30413"/>
    </ligand>
    <ligandPart>
        <name>Fe</name>
        <dbReference type="ChEBI" id="CHEBI:18248"/>
    </ligandPart>
</feature>
<dbReference type="EMBL" id="JAWZYT010001207">
    <property type="protein sequence ID" value="KAK4314600.1"/>
    <property type="molecule type" value="Genomic_DNA"/>
</dbReference>
<dbReference type="Pfam" id="PF00067">
    <property type="entry name" value="p450"/>
    <property type="match status" value="2"/>
</dbReference>
<dbReference type="SUPFAM" id="SSF48264">
    <property type="entry name" value="Cytochrome P450"/>
    <property type="match status" value="1"/>
</dbReference>
<keyword evidence="6 8" id="KW-0408">Iron</keyword>
<dbReference type="PRINTS" id="PR00463">
    <property type="entry name" value="EP450I"/>
</dbReference>